<evidence type="ECO:0000313" key="2">
    <source>
        <dbReference type="EMBL" id="AXC14796.1"/>
    </source>
</evidence>
<dbReference type="Proteomes" id="UP000253606">
    <property type="component" value="Chromosome"/>
</dbReference>
<dbReference type="SUPFAM" id="SSF51182">
    <property type="entry name" value="RmlC-like cupins"/>
    <property type="match status" value="1"/>
</dbReference>
<dbReference type="AlphaFoldDB" id="A0A2Z5G8B8"/>
<name>A0A2Z5G8B8_9BACT</name>
<feature type="domain" description="Cupin type-2" evidence="1">
    <location>
        <begin position="53"/>
        <end position="123"/>
    </location>
</feature>
<evidence type="ECO:0000313" key="3">
    <source>
        <dbReference type="Proteomes" id="UP000253606"/>
    </source>
</evidence>
<dbReference type="InterPro" id="IPR013096">
    <property type="entry name" value="Cupin_2"/>
</dbReference>
<reference evidence="2 3" key="1">
    <citation type="journal article" date="2018" name="Front. Microbiol.">
        <title>Hydrolytic Capabilities as a Key to Environmental Success: Chitinolytic and Cellulolytic Acidobacteria From Acidic Sub-arctic Soils and Boreal Peatlands.</title>
        <authorList>
            <person name="Belova S.E."/>
            <person name="Ravin N.V."/>
            <person name="Pankratov T.A."/>
            <person name="Rakitin A.L."/>
            <person name="Ivanova A.A."/>
            <person name="Beletsky A.V."/>
            <person name="Mardanov A.V."/>
            <person name="Sinninghe Damste J.S."/>
            <person name="Dedysh S.N."/>
        </authorList>
    </citation>
    <scope>NUCLEOTIDE SEQUENCE [LARGE SCALE GENOMIC DNA]</scope>
    <source>
        <strain evidence="2 3">SBC82</strain>
    </source>
</reference>
<gene>
    <name evidence="2" type="ORF">ACPOL_5548</name>
</gene>
<dbReference type="Pfam" id="PF07883">
    <property type="entry name" value="Cupin_2"/>
    <property type="match status" value="1"/>
</dbReference>
<accession>A0A2Z5G8B8</accession>
<dbReference type="OrthoDB" id="118333at2"/>
<dbReference type="EMBL" id="CP030840">
    <property type="protein sequence ID" value="AXC14796.1"/>
    <property type="molecule type" value="Genomic_DNA"/>
</dbReference>
<dbReference type="InterPro" id="IPR011051">
    <property type="entry name" value="RmlC_Cupin_sf"/>
</dbReference>
<sequence length="173" mass="19560">MSKFPTPLEEVIHHNVIKNHKTGGPTLDIGPMQLLWRALGENTGYTFSIFETAVVPGMGIPLHKHPFAEFFYVLEGKLSIGHWNNQGAAEWDVYEVGESLLVQPNAPHSFFNKSERPCRVLSVSTYHHERMMKDAVHPDGRTDFLPAQLTQADFEKLTKSMEKNQTFLVADQA</sequence>
<dbReference type="PANTHER" id="PTHR36440:SF1">
    <property type="entry name" value="PUTATIVE (AFU_ORTHOLOGUE AFUA_8G07350)-RELATED"/>
    <property type="match status" value="1"/>
</dbReference>
<organism evidence="2 3">
    <name type="scientific">Acidisarcina polymorpha</name>
    <dbReference type="NCBI Taxonomy" id="2211140"/>
    <lineage>
        <taxon>Bacteria</taxon>
        <taxon>Pseudomonadati</taxon>
        <taxon>Acidobacteriota</taxon>
        <taxon>Terriglobia</taxon>
        <taxon>Terriglobales</taxon>
        <taxon>Acidobacteriaceae</taxon>
        <taxon>Acidisarcina</taxon>
    </lineage>
</organism>
<protein>
    <recommendedName>
        <fullName evidence="1">Cupin type-2 domain-containing protein</fullName>
    </recommendedName>
</protein>
<keyword evidence="3" id="KW-1185">Reference proteome</keyword>
<dbReference type="InterPro" id="IPR053146">
    <property type="entry name" value="QDO-like"/>
</dbReference>
<dbReference type="InterPro" id="IPR014710">
    <property type="entry name" value="RmlC-like_jellyroll"/>
</dbReference>
<dbReference type="KEGG" id="abas:ACPOL_5548"/>
<proteinExistence type="predicted"/>
<dbReference type="RefSeq" id="WP_114209496.1">
    <property type="nucleotide sequence ID" value="NZ_CP030840.1"/>
</dbReference>
<dbReference type="PANTHER" id="PTHR36440">
    <property type="entry name" value="PUTATIVE (AFU_ORTHOLOGUE AFUA_8G07350)-RELATED"/>
    <property type="match status" value="1"/>
</dbReference>
<dbReference type="Gene3D" id="2.60.120.10">
    <property type="entry name" value="Jelly Rolls"/>
    <property type="match status" value="1"/>
</dbReference>
<evidence type="ECO:0000259" key="1">
    <source>
        <dbReference type="Pfam" id="PF07883"/>
    </source>
</evidence>